<dbReference type="AlphaFoldDB" id="A0A6V7PLL7"/>
<reference evidence="4" key="1">
    <citation type="submission" date="2020-07" db="EMBL/GenBank/DDBJ databases">
        <authorList>
            <person name="Lin J."/>
        </authorList>
    </citation>
    <scope>NUCLEOTIDE SEQUENCE</scope>
</reference>
<dbReference type="InterPro" id="IPR001878">
    <property type="entry name" value="Znf_CCHC"/>
</dbReference>
<dbReference type="InterPro" id="IPR005162">
    <property type="entry name" value="Retrotrans_gag_dom"/>
</dbReference>
<dbReference type="EMBL" id="LR862149">
    <property type="protein sequence ID" value="CAD1831750.1"/>
    <property type="molecule type" value="Genomic_DNA"/>
</dbReference>
<dbReference type="Gene3D" id="4.10.60.10">
    <property type="entry name" value="Zinc finger, CCHC-type"/>
    <property type="match status" value="1"/>
</dbReference>
<dbReference type="PROSITE" id="PS50158">
    <property type="entry name" value="ZF_CCHC"/>
    <property type="match status" value="1"/>
</dbReference>
<dbReference type="PANTHER" id="PTHR15503">
    <property type="entry name" value="LDOC1 RELATED"/>
    <property type="match status" value="1"/>
</dbReference>
<dbReference type="InterPro" id="IPR032567">
    <property type="entry name" value="RTL1-rel"/>
</dbReference>
<dbReference type="PANTHER" id="PTHR15503:SF45">
    <property type="entry name" value="RNA-DIRECTED DNA POLYMERASE HOMOLOG"/>
    <property type="match status" value="1"/>
</dbReference>
<keyword evidence="1" id="KW-0863">Zinc-finger</keyword>
<protein>
    <recommendedName>
        <fullName evidence="3">CCHC-type domain-containing protein</fullName>
    </recommendedName>
</protein>
<evidence type="ECO:0000256" key="2">
    <source>
        <dbReference type="SAM" id="MobiDB-lite"/>
    </source>
</evidence>
<dbReference type="GO" id="GO:0008270">
    <property type="term" value="F:zinc ion binding"/>
    <property type="evidence" value="ECO:0007669"/>
    <property type="project" value="UniProtKB-KW"/>
</dbReference>
<dbReference type="SMART" id="SM00343">
    <property type="entry name" value="ZnF_C2HC"/>
    <property type="match status" value="2"/>
</dbReference>
<dbReference type="Pfam" id="PF03732">
    <property type="entry name" value="Retrotrans_gag"/>
    <property type="match status" value="1"/>
</dbReference>
<organism evidence="4">
    <name type="scientific">Ananas comosus var. bracteatus</name>
    <name type="common">red pineapple</name>
    <dbReference type="NCBI Taxonomy" id="296719"/>
    <lineage>
        <taxon>Eukaryota</taxon>
        <taxon>Viridiplantae</taxon>
        <taxon>Streptophyta</taxon>
        <taxon>Embryophyta</taxon>
        <taxon>Tracheophyta</taxon>
        <taxon>Spermatophyta</taxon>
        <taxon>Magnoliopsida</taxon>
        <taxon>Liliopsida</taxon>
        <taxon>Poales</taxon>
        <taxon>Bromeliaceae</taxon>
        <taxon>Bromelioideae</taxon>
        <taxon>Ananas</taxon>
    </lineage>
</organism>
<proteinExistence type="predicted"/>
<evidence type="ECO:0000256" key="1">
    <source>
        <dbReference type="PROSITE-ProRule" id="PRU00047"/>
    </source>
</evidence>
<keyword evidence="1" id="KW-0862">Zinc</keyword>
<keyword evidence="1" id="KW-0479">Metal-binding</keyword>
<name>A0A6V7PLL7_ANACO</name>
<evidence type="ECO:0000313" key="4">
    <source>
        <dbReference type="EMBL" id="CAD1831750.1"/>
    </source>
</evidence>
<feature type="compositionally biased region" description="Low complexity" evidence="2">
    <location>
        <begin position="397"/>
        <end position="407"/>
    </location>
</feature>
<evidence type="ECO:0000259" key="3">
    <source>
        <dbReference type="PROSITE" id="PS50158"/>
    </source>
</evidence>
<feature type="region of interest" description="Disordered" evidence="2">
    <location>
        <begin position="386"/>
        <end position="410"/>
    </location>
</feature>
<gene>
    <name evidence="4" type="ORF">CB5_LOCUS14961</name>
</gene>
<dbReference type="Pfam" id="PF00098">
    <property type="entry name" value="zf-CCHC"/>
    <property type="match status" value="1"/>
</dbReference>
<sequence length="484" mass="53033">MRCDCPKTGLSSAGLLSRCFSEPVRGQVRGQDPVVRQVTAAVPILEMVCFGTVKGLKRSSKHRVKFGADPATVGRIDIPKSPLYCVTLYFDAMYRKNSVHVAAAEWTGGADGVTGVNSTTAGGCWDQPGPTFCQIFGGSTIPPDNVAPLAVAEVAVAIIAGAPPVVAVEANPMAATTGLAPPSIGSAILVAEDNALVAERARARANLLMEFRKFDPPTYGGEITDPWLVVNWVDTMEELFEDLFIEEREKVPLAMRCLEGSAYTWLNGLWKTHATNSPFPSWSAFKKFFEAFFPDSTKHQLEIDLYKLRQGSRTVLEYEREFSRLVHCIPYVIRSDRHKAEMFAAGIRPDIYQLVHVLNLPTYQEVVDRALHVEYGQTVTCTKREAMDKEKKKRPYSKSGEGSSCSKKPSKHPQCYFGAESALICSQQQRAQSCVICGGSHRVTSCPEGAGKCYQCGQSGHVKANCTDRSNVTQFVVSAPYTPQ</sequence>
<feature type="domain" description="CCHC-type" evidence="3">
    <location>
        <begin position="452"/>
        <end position="468"/>
    </location>
</feature>
<dbReference type="GO" id="GO:0003676">
    <property type="term" value="F:nucleic acid binding"/>
    <property type="evidence" value="ECO:0007669"/>
    <property type="project" value="InterPro"/>
</dbReference>
<accession>A0A6V7PLL7</accession>